<organism evidence="3 4">
    <name type="scientific">Coccomyxa viridis</name>
    <dbReference type="NCBI Taxonomy" id="1274662"/>
    <lineage>
        <taxon>Eukaryota</taxon>
        <taxon>Viridiplantae</taxon>
        <taxon>Chlorophyta</taxon>
        <taxon>core chlorophytes</taxon>
        <taxon>Trebouxiophyceae</taxon>
        <taxon>Trebouxiophyceae incertae sedis</taxon>
        <taxon>Coccomyxaceae</taxon>
        <taxon>Coccomyxa</taxon>
    </lineage>
</organism>
<feature type="transmembrane region" description="Helical" evidence="2">
    <location>
        <begin position="71"/>
        <end position="90"/>
    </location>
</feature>
<keyword evidence="4" id="KW-1185">Reference proteome</keyword>
<sequence length="240" mass="27431">MGYLWHYRELYLGTLWIAYIKKEESNETNQSSPATSPGRACKLKEDGSPANATTPTAPAAGKRRAAQPEKWLCASRGALIMMFCMIQYIIYRSWLLSVCAEGDRLVCLYRLLYGIMLPVWFEREVEMGRWGFTDEDLLRVIRSAGKPEQATATTTAGEITLERVLNLDVFGWGGASALTKLMYWLHRQYFIITLALAILYWDLPQEQWLHIAEAVLYAWLGILGFSFDIHAFQPRGRGMF</sequence>
<feature type="transmembrane region" description="Helical" evidence="2">
    <location>
        <begin position="207"/>
        <end position="227"/>
    </location>
</feature>
<keyword evidence="2" id="KW-0472">Membrane</keyword>
<reference evidence="3 4" key="1">
    <citation type="submission" date="2024-06" db="EMBL/GenBank/DDBJ databases">
        <authorList>
            <person name="Kraege A."/>
            <person name="Thomma B."/>
        </authorList>
    </citation>
    <scope>NUCLEOTIDE SEQUENCE [LARGE SCALE GENOMIC DNA]</scope>
</reference>
<gene>
    <name evidence="3" type="primary">g7655</name>
    <name evidence="3" type="ORF">VP750_LOCUS6553</name>
</gene>
<proteinExistence type="predicted"/>
<evidence type="ECO:0000313" key="4">
    <source>
        <dbReference type="Proteomes" id="UP001497392"/>
    </source>
</evidence>
<feature type="compositionally biased region" description="Low complexity" evidence="1">
    <location>
        <begin position="49"/>
        <end position="60"/>
    </location>
</feature>
<name>A0ABP1G0V3_9CHLO</name>
<feature type="region of interest" description="Disordered" evidence="1">
    <location>
        <begin position="27"/>
        <end position="63"/>
    </location>
</feature>
<evidence type="ECO:0000256" key="1">
    <source>
        <dbReference type="SAM" id="MobiDB-lite"/>
    </source>
</evidence>
<dbReference type="EMBL" id="CAXHTA020000011">
    <property type="protein sequence ID" value="CAL5224894.1"/>
    <property type="molecule type" value="Genomic_DNA"/>
</dbReference>
<keyword evidence="2" id="KW-1133">Transmembrane helix</keyword>
<protein>
    <submittedName>
        <fullName evidence="3">G7655 protein</fullName>
    </submittedName>
</protein>
<evidence type="ECO:0000313" key="3">
    <source>
        <dbReference type="EMBL" id="CAL5224894.1"/>
    </source>
</evidence>
<evidence type="ECO:0000256" key="2">
    <source>
        <dbReference type="SAM" id="Phobius"/>
    </source>
</evidence>
<keyword evidence="2" id="KW-0812">Transmembrane</keyword>
<dbReference type="Proteomes" id="UP001497392">
    <property type="component" value="Unassembled WGS sequence"/>
</dbReference>
<comment type="caution">
    <text evidence="3">The sequence shown here is derived from an EMBL/GenBank/DDBJ whole genome shotgun (WGS) entry which is preliminary data.</text>
</comment>
<accession>A0ABP1G0V3</accession>
<feature type="transmembrane region" description="Helical" evidence="2">
    <location>
        <begin position="184"/>
        <end position="201"/>
    </location>
</feature>